<evidence type="ECO:0000256" key="2">
    <source>
        <dbReference type="RuleBase" id="RU000363"/>
    </source>
</evidence>
<dbReference type="EMBL" id="JAHXZJ010001864">
    <property type="protein sequence ID" value="KAH0548858.1"/>
    <property type="molecule type" value="Genomic_DNA"/>
</dbReference>
<keyword evidence="3" id="KW-0812">Transmembrane</keyword>
<sequence>MWCELVGAITIIYYLFYIIFPWFIDCDVQLYLKEKFGQPIYVLSGKVVWITGSSSGIGEHLAYELAKVNCKLILSARREEELIRVKQQCLKINPSLQDSDVEVFKFDVCDYDCHEKSLGYIIKKFGKLDILVNNAGRSQRATWEKIDIKVDKDLFDLNVFSAINLSRLVYRYFAEVGSGHLVVTSSLAGILGVPFSGSYTGSKHALHGYFESLRGEKMNPNIPITMVCPGAISTPFLSHSFTETPGVEFGEKTDVNASNKLTPERCGYLMAIAIANRLNECWISKAGALQITYLIRYYPNLAEMILTKLGPKFFQRLRDNKVTVDTK</sequence>
<dbReference type="Gene3D" id="3.40.50.720">
    <property type="entry name" value="NAD(P)-binding Rossmann-like Domain"/>
    <property type="match status" value="1"/>
</dbReference>
<keyword evidence="3" id="KW-0472">Membrane</keyword>
<dbReference type="GO" id="GO:0016491">
    <property type="term" value="F:oxidoreductase activity"/>
    <property type="evidence" value="ECO:0007669"/>
    <property type="project" value="UniProtKB-KW"/>
</dbReference>
<organism evidence="4 5">
    <name type="scientific">Cotesia glomerata</name>
    <name type="common">Lepidopteran parasitic wasp</name>
    <name type="synonym">Apanteles glomeratus</name>
    <dbReference type="NCBI Taxonomy" id="32391"/>
    <lineage>
        <taxon>Eukaryota</taxon>
        <taxon>Metazoa</taxon>
        <taxon>Ecdysozoa</taxon>
        <taxon>Arthropoda</taxon>
        <taxon>Hexapoda</taxon>
        <taxon>Insecta</taxon>
        <taxon>Pterygota</taxon>
        <taxon>Neoptera</taxon>
        <taxon>Endopterygota</taxon>
        <taxon>Hymenoptera</taxon>
        <taxon>Apocrita</taxon>
        <taxon>Ichneumonoidea</taxon>
        <taxon>Braconidae</taxon>
        <taxon>Microgastrinae</taxon>
        <taxon>Cotesia</taxon>
    </lineage>
</organism>
<dbReference type="PROSITE" id="PS00061">
    <property type="entry name" value="ADH_SHORT"/>
    <property type="match status" value="1"/>
</dbReference>
<reference evidence="4 5" key="1">
    <citation type="journal article" date="2021" name="J. Hered.">
        <title>A chromosome-level genome assembly of the parasitoid wasp, Cotesia glomerata (Hymenoptera: Braconidae).</title>
        <authorList>
            <person name="Pinto B.J."/>
            <person name="Weis J.J."/>
            <person name="Gamble T."/>
            <person name="Ode P.J."/>
            <person name="Paul R."/>
            <person name="Zaspel J.M."/>
        </authorList>
    </citation>
    <scope>NUCLEOTIDE SEQUENCE [LARGE SCALE GENOMIC DNA]</scope>
    <source>
        <strain evidence="4">CgM1</strain>
    </source>
</reference>
<comment type="similarity">
    <text evidence="2">Belongs to the short-chain dehydrogenases/reductases (SDR) family.</text>
</comment>
<dbReference type="Pfam" id="PF00106">
    <property type="entry name" value="adh_short"/>
    <property type="match status" value="1"/>
</dbReference>
<dbReference type="InterPro" id="IPR036291">
    <property type="entry name" value="NAD(P)-bd_dom_sf"/>
</dbReference>
<evidence type="ECO:0008006" key="6">
    <source>
        <dbReference type="Google" id="ProtNLM"/>
    </source>
</evidence>
<keyword evidence="5" id="KW-1185">Reference proteome</keyword>
<dbReference type="InterPro" id="IPR053011">
    <property type="entry name" value="SDR_family_member_7"/>
</dbReference>
<dbReference type="AlphaFoldDB" id="A0AAV7ICG9"/>
<dbReference type="PRINTS" id="PR00081">
    <property type="entry name" value="GDHRDH"/>
</dbReference>
<keyword evidence="1" id="KW-0560">Oxidoreductase</keyword>
<dbReference type="PANTHER" id="PTHR44269">
    <property type="entry name" value="DEHYDROGENASE/REDUCTASE SDR FAMILY MEMBER 7-RELATED"/>
    <property type="match status" value="1"/>
</dbReference>
<accession>A0AAV7ICG9</accession>
<protein>
    <recommendedName>
        <fullName evidence="6">Dehydrogenase/reductase SDR family member 7</fullName>
    </recommendedName>
</protein>
<keyword evidence="3" id="KW-1133">Transmembrane helix</keyword>
<dbReference type="InterPro" id="IPR002347">
    <property type="entry name" value="SDR_fam"/>
</dbReference>
<dbReference type="PRINTS" id="PR00080">
    <property type="entry name" value="SDRFAMILY"/>
</dbReference>
<evidence type="ECO:0000256" key="3">
    <source>
        <dbReference type="SAM" id="Phobius"/>
    </source>
</evidence>
<feature type="transmembrane region" description="Helical" evidence="3">
    <location>
        <begin position="5"/>
        <end position="24"/>
    </location>
</feature>
<dbReference type="Proteomes" id="UP000826195">
    <property type="component" value="Unassembled WGS sequence"/>
</dbReference>
<evidence type="ECO:0000313" key="4">
    <source>
        <dbReference type="EMBL" id="KAH0548858.1"/>
    </source>
</evidence>
<name>A0AAV7ICG9_COTGL</name>
<proteinExistence type="inferred from homology"/>
<comment type="caution">
    <text evidence="4">The sequence shown here is derived from an EMBL/GenBank/DDBJ whole genome shotgun (WGS) entry which is preliminary data.</text>
</comment>
<gene>
    <name evidence="4" type="ORF">KQX54_003462</name>
</gene>
<dbReference type="SUPFAM" id="SSF51735">
    <property type="entry name" value="NAD(P)-binding Rossmann-fold domains"/>
    <property type="match status" value="1"/>
</dbReference>
<dbReference type="InterPro" id="IPR020904">
    <property type="entry name" value="Sc_DH/Rdtase_CS"/>
</dbReference>
<dbReference type="PANTHER" id="PTHR44269:SF1">
    <property type="entry name" value="DEHYDROGENASE_REDUCTASE SDR FAMILY MEMBER 7"/>
    <property type="match status" value="1"/>
</dbReference>
<evidence type="ECO:0000256" key="1">
    <source>
        <dbReference type="ARBA" id="ARBA00023002"/>
    </source>
</evidence>
<evidence type="ECO:0000313" key="5">
    <source>
        <dbReference type="Proteomes" id="UP000826195"/>
    </source>
</evidence>